<accession>A0ABV8MSU1</accession>
<sequence>MKRWIFLLAGLGMLGAVGWWWWPAPVAAAAPPAPAPGAASMASMPSSLPAHPMLSAQQLDPRDRDEDGNGLPDHLDQYIAREYAATPIARRTAQRLARSWLEAAAEVRDPEAARRVGQQIARGIACMLSPAVTAEAGVDVLEMRRRMLDTRAEALATPERTEGYLRFQHYANGLYFDDPGEGACEAESAGTA</sequence>
<comment type="caution">
    <text evidence="2">The sequence shown here is derived from an EMBL/GenBank/DDBJ whole genome shotgun (WGS) entry which is preliminary data.</text>
</comment>
<evidence type="ECO:0000313" key="3">
    <source>
        <dbReference type="Proteomes" id="UP001595791"/>
    </source>
</evidence>
<proteinExistence type="predicted"/>
<organism evidence="2 3">
    <name type="scientific">Chitinimonas lacunae</name>
    <dbReference type="NCBI Taxonomy" id="1963018"/>
    <lineage>
        <taxon>Bacteria</taxon>
        <taxon>Pseudomonadati</taxon>
        <taxon>Pseudomonadota</taxon>
        <taxon>Betaproteobacteria</taxon>
        <taxon>Neisseriales</taxon>
        <taxon>Chitinibacteraceae</taxon>
        <taxon>Chitinimonas</taxon>
    </lineage>
</organism>
<dbReference type="Proteomes" id="UP001595791">
    <property type="component" value="Unassembled WGS sequence"/>
</dbReference>
<dbReference type="RefSeq" id="WP_378167173.1">
    <property type="nucleotide sequence ID" value="NZ_JBHSBU010000001.1"/>
</dbReference>
<gene>
    <name evidence="2" type="ORF">ACFOW7_18565</name>
</gene>
<name>A0ABV8MSU1_9NEIS</name>
<reference evidence="3" key="1">
    <citation type="journal article" date="2019" name="Int. J. Syst. Evol. Microbiol.">
        <title>The Global Catalogue of Microorganisms (GCM) 10K type strain sequencing project: providing services to taxonomists for standard genome sequencing and annotation.</title>
        <authorList>
            <consortium name="The Broad Institute Genomics Platform"/>
            <consortium name="The Broad Institute Genome Sequencing Center for Infectious Disease"/>
            <person name="Wu L."/>
            <person name="Ma J."/>
        </authorList>
    </citation>
    <scope>NUCLEOTIDE SEQUENCE [LARGE SCALE GENOMIC DNA]</scope>
    <source>
        <strain evidence="3">LMG 29894</strain>
    </source>
</reference>
<dbReference type="EMBL" id="JBHSBU010000001">
    <property type="protein sequence ID" value="MFC4161342.1"/>
    <property type="molecule type" value="Genomic_DNA"/>
</dbReference>
<evidence type="ECO:0000313" key="2">
    <source>
        <dbReference type="EMBL" id="MFC4161342.1"/>
    </source>
</evidence>
<protein>
    <submittedName>
        <fullName evidence="2">Uncharacterized protein</fullName>
    </submittedName>
</protein>
<keyword evidence="3" id="KW-1185">Reference proteome</keyword>
<evidence type="ECO:0000256" key="1">
    <source>
        <dbReference type="SAM" id="MobiDB-lite"/>
    </source>
</evidence>
<feature type="region of interest" description="Disordered" evidence="1">
    <location>
        <begin position="32"/>
        <end position="52"/>
    </location>
</feature>